<evidence type="ECO:0000256" key="3">
    <source>
        <dbReference type="ARBA" id="ARBA00022737"/>
    </source>
</evidence>
<evidence type="ECO:0000313" key="6">
    <source>
        <dbReference type="Proteomes" id="UP001488838"/>
    </source>
</evidence>
<keyword evidence="3" id="KW-0677">Repeat</keyword>
<dbReference type="PROSITE" id="PS51450">
    <property type="entry name" value="LRR"/>
    <property type="match status" value="1"/>
</dbReference>
<feature type="chain" id="PRO_5043788210" evidence="4">
    <location>
        <begin position="25"/>
        <end position="128"/>
    </location>
</feature>
<keyword evidence="6" id="KW-1185">Reference proteome</keyword>
<accession>A0AAW0I8D0</accession>
<dbReference type="GO" id="GO:0005886">
    <property type="term" value="C:plasma membrane"/>
    <property type="evidence" value="ECO:0007669"/>
    <property type="project" value="TreeGrafter"/>
</dbReference>
<dbReference type="PANTHER" id="PTHR24369:SF210">
    <property type="entry name" value="CHAOPTIN-RELATED"/>
    <property type="match status" value="1"/>
</dbReference>
<dbReference type="InterPro" id="IPR032675">
    <property type="entry name" value="LRR_dom_sf"/>
</dbReference>
<evidence type="ECO:0000313" key="5">
    <source>
        <dbReference type="EMBL" id="KAK7810724.1"/>
    </source>
</evidence>
<sequence>MGAPRLRAAAAALGLLLCAGLGRAGPAGSGGHGEPGQLSDDAAGRPCPAVCHCLGDLLDCSRRRLVRLPDPLPAWVARLDLSHNRLSSIQTSSLSHLQNLREVKLNNNELETIPSLGPVSANIRQLSL</sequence>
<dbReference type="Pfam" id="PF13855">
    <property type="entry name" value="LRR_8"/>
    <property type="match status" value="1"/>
</dbReference>
<gene>
    <name evidence="5" type="ORF">U0070_027452</name>
</gene>
<dbReference type="SUPFAM" id="SSF52058">
    <property type="entry name" value="L domain-like"/>
    <property type="match status" value="1"/>
</dbReference>
<evidence type="ECO:0000256" key="1">
    <source>
        <dbReference type="ARBA" id="ARBA00022614"/>
    </source>
</evidence>
<dbReference type="AlphaFoldDB" id="A0AAW0I8D0"/>
<evidence type="ECO:0000256" key="2">
    <source>
        <dbReference type="ARBA" id="ARBA00022729"/>
    </source>
</evidence>
<protein>
    <submittedName>
        <fullName evidence="5">Uncharacterized protein</fullName>
    </submittedName>
</protein>
<comment type="caution">
    <text evidence="5">The sequence shown here is derived from an EMBL/GenBank/DDBJ whole genome shotgun (WGS) entry which is preliminary data.</text>
</comment>
<dbReference type="InterPro" id="IPR050541">
    <property type="entry name" value="LRR_TM_domain-containing"/>
</dbReference>
<feature type="signal peptide" evidence="4">
    <location>
        <begin position="1"/>
        <end position="24"/>
    </location>
</feature>
<reference evidence="5 6" key="1">
    <citation type="journal article" date="2023" name="bioRxiv">
        <title>Conserved and derived expression patterns and positive selection on dental genes reveal complex evolutionary context of ever-growing rodent molars.</title>
        <authorList>
            <person name="Calamari Z.T."/>
            <person name="Song A."/>
            <person name="Cohen E."/>
            <person name="Akter M."/>
            <person name="Roy R.D."/>
            <person name="Hallikas O."/>
            <person name="Christensen M.M."/>
            <person name="Li P."/>
            <person name="Marangoni P."/>
            <person name="Jernvall J."/>
            <person name="Klein O.D."/>
        </authorList>
    </citation>
    <scope>NUCLEOTIDE SEQUENCE [LARGE SCALE GENOMIC DNA]</scope>
    <source>
        <strain evidence="5">V071</strain>
    </source>
</reference>
<keyword evidence="2 4" id="KW-0732">Signal</keyword>
<organism evidence="5 6">
    <name type="scientific">Myodes glareolus</name>
    <name type="common">Bank vole</name>
    <name type="synonym">Clethrionomys glareolus</name>
    <dbReference type="NCBI Taxonomy" id="447135"/>
    <lineage>
        <taxon>Eukaryota</taxon>
        <taxon>Metazoa</taxon>
        <taxon>Chordata</taxon>
        <taxon>Craniata</taxon>
        <taxon>Vertebrata</taxon>
        <taxon>Euteleostomi</taxon>
        <taxon>Mammalia</taxon>
        <taxon>Eutheria</taxon>
        <taxon>Euarchontoglires</taxon>
        <taxon>Glires</taxon>
        <taxon>Rodentia</taxon>
        <taxon>Myomorpha</taxon>
        <taxon>Muroidea</taxon>
        <taxon>Cricetidae</taxon>
        <taxon>Arvicolinae</taxon>
        <taxon>Myodes</taxon>
    </lineage>
</organism>
<dbReference type="PANTHER" id="PTHR24369">
    <property type="entry name" value="ANTIGEN BSP, PUTATIVE-RELATED"/>
    <property type="match status" value="1"/>
</dbReference>
<dbReference type="Proteomes" id="UP001488838">
    <property type="component" value="Unassembled WGS sequence"/>
</dbReference>
<dbReference type="Gene3D" id="3.80.10.10">
    <property type="entry name" value="Ribonuclease Inhibitor"/>
    <property type="match status" value="1"/>
</dbReference>
<evidence type="ECO:0000256" key="4">
    <source>
        <dbReference type="SAM" id="SignalP"/>
    </source>
</evidence>
<keyword evidence="1" id="KW-0433">Leucine-rich repeat</keyword>
<name>A0AAW0I8D0_MYOGA</name>
<dbReference type="InterPro" id="IPR001611">
    <property type="entry name" value="Leu-rich_rpt"/>
</dbReference>
<proteinExistence type="predicted"/>
<dbReference type="PRINTS" id="PR00019">
    <property type="entry name" value="LEURICHRPT"/>
</dbReference>
<dbReference type="EMBL" id="JBBHLL010000188">
    <property type="protein sequence ID" value="KAK7810724.1"/>
    <property type="molecule type" value="Genomic_DNA"/>
</dbReference>